<protein>
    <submittedName>
        <fullName evidence="2">Uncharacterized protein</fullName>
    </submittedName>
</protein>
<gene>
    <name evidence="2" type="ORF">L249_2673</name>
</gene>
<dbReference type="AlphaFoldDB" id="A0A367LSR0"/>
<reference evidence="2 3" key="1">
    <citation type="journal article" date="2015" name="BMC Genomics">
        <title>Insights from the genome of Ophiocordyceps polyrhachis-furcata to pathogenicity and host specificity in insect fungi.</title>
        <authorList>
            <person name="Wichadakul D."/>
            <person name="Kobmoo N."/>
            <person name="Ingsriswang S."/>
            <person name="Tangphatsornruang S."/>
            <person name="Chantasingh D."/>
            <person name="Luangsa-ard J.J."/>
            <person name="Eurwilaichitr L."/>
        </authorList>
    </citation>
    <scope>NUCLEOTIDE SEQUENCE [LARGE SCALE GENOMIC DNA]</scope>
    <source>
        <strain evidence="2 3">BCC 54312</strain>
    </source>
</reference>
<keyword evidence="3" id="KW-1185">Reference proteome</keyword>
<name>A0A367LSR0_9HYPO</name>
<accession>A0A367LSR0</accession>
<dbReference type="Proteomes" id="UP000253664">
    <property type="component" value="Unassembled WGS sequence"/>
</dbReference>
<feature type="region of interest" description="Disordered" evidence="1">
    <location>
        <begin position="1"/>
        <end position="43"/>
    </location>
</feature>
<evidence type="ECO:0000256" key="1">
    <source>
        <dbReference type="SAM" id="MobiDB-lite"/>
    </source>
</evidence>
<feature type="region of interest" description="Disordered" evidence="1">
    <location>
        <begin position="326"/>
        <end position="406"/>
    </location>
</feature>
<proteinExistence type="predicted"/>
<feature type="compositionally biased region" description="Polar residues" evidence="1">
    <location>
        <begin position="339"/>
        <end position="348"/>
    </location>
</feature>
<sequence>MSPNPPSRTRNPLFYSPSPSPDSPSSIRPSSGPPPPTPLNHAPSSIIVLQPQSIEAKGKKKNPSLLCQVRCTYHLAHGYVERSPHMDIRQQLPVSRALEASWRQAVGASAPVLDHPARANHTLPSSLQRRTYVRDDLHLTLHNSPVTGTFKLVVLLVCCSVNDQYQALIDKEPSSLFTAISSLYQASDRKQTNRTLVYGYPTDLWLNPIGQPHHLVIAGLRNHRGTTVASSRPVVWPSFGSRSRATVTVRLRDAAMELGPQLTRKINVPKLAKMLHSTTSSINRTPMLIPGLSAMYKTTSPGQVPSNEWGLYICQSENIQANGRLDSWQTSRQEDKKTGSTQTHNHITAWQPPRKSTIRLVSGPKTDRPWTGGEGLAGEGYPLSRSMKTGTDKKGAGQPRAETGEGAAIASVEPEKALQDGQSFFFLSFQDEARRSRYDPLRRASVFGNACRSRNRHGEGERMLRLPSSSQYLVVNLGLGFWGKGGSGGGKGWQLAANFFTDMDMDTSIARQKPEPRLLRRGDIGDGYNASHVLGGRAKKLSSRIAPGGKCFRHRPLGGLASFASNGALALGSVVAATWQRVTIEARLRCWPDVMYSVGQGIRHGPSEGHSRVQQPSRKMGDDKRKFIHPDARPREQVAVDRLQCASLASLLQLDGPGIAGHVAANYEPDTDLVSGWMMGRVEYLGR</sequence>
<evidence type="ECO:0000313" key="2">
    <source>
        <dbReference type="EMBL" id="RCI17390.1"/>
    </source>
</evidence>
<dbReference type="EMBL" id="LKCN02000001">
    <property type="protein sequence ID" value="RCI17390.1"/>
    <property type="molecule type" value="Genomic_DNA"/>
</dbReference>
<feature type="region of interest" description="Disordered" evidence="1">
    <location>
        <begin position="602"/>
        <end position="623"/>
    </location>
</feature>
<evidence type="ECO:0000313" key="3">
    <source>
        <dbReference type="Proteomes" id="UP000253664"/>
    </source>
</evidence>
<organism evidence="2 3">
    <name type="scientific">Ophiocordyceps polyrhachis-furcata BCC 54312</name>
    <dbReference type="NCBI Taxonomy" id="1330021"/>
    <lineage>
        <taxon>Eukaryota</taxon>
        <taxon>Fungi</taxon>
        <taxon>Dikarya</taxon>
        <taxon>Ascomycota</taxon>
        <taxon>Pezizomycotina</taxon>
        <taxon>Sordariomycetes</taxon>
        <taxon>Hypocreomycetidae</taxon>
        <taxon>Hypocreales</taxon>
        <taxon>Ophiocordycipitaceae</taxon>
        <taxon>Ophiocordyceps</taxon>
    </lineage>
</organism>
<comment type="caution">
    <text evidence="2">The sequence shown here is derived from an EMBL/GenBank/DDBJ whole genome shotgun (WGS) entry which is preliminary data.</text>
</comment>